<dbReference type="Pfam" id="PF07670">
    <property type="entry name" value="Gate"/>
    <property type="match status" value="2"/>
</dbReference>
<feature type="domain" description="Nucleoside transporter/FeoB GTPase Gate" evidence="2">
    <location>
        <begin position="46"/>
        <end position="143"/>
    </location>
</feature>
<proteinExistence type="predicted"/>
<dbReference type="InterPro" id="IPR014226">
    <property type="entry name" value="Spore_IM_YlbJ"/>
</dbReference>
<dbReference type="RefSeq" id="WP_044731828.1">
    <property type="nucleotide sequence ID" value="NZ_JYBP01000003.1"/>
</dbReference>
<feature type="transmembrane region" description="Helical" evidence="1">
    <location>
        <begin position="296"/>
        <end position="317"/>
    </location>
</feature>
<sequence>MKQNWGAKWKTVLLASAATLFAFSLICYPKQSLEASIRGLNMWWEVVFPSLLPFFIVSELLISFGVVSFLGVLLEPLMRPLFRVPGVGGFAWAMGMASGYPSGAKLTARLYLEKQLTTIEAERLSSFTNSSNPLFIFGAVSAGFFNNPQLGLVLAVSHYLGNISVGLIMRFHGIRKEQRQSKRQPRSFSLPYALRTLHRTRLKNEQPLGKLLGDAVRSSVQTLLMIGGFIILFSVMNKLLYMMHLTEQLAQLLGHLLRLAQLPEQLDIPVFSGLFEITLGSQMISQTDEAMLMEKAVATSFVLAFGGFSVQAQVASILAEANIRFQPFFIARLLHGVFAASFTYLLWKPLYIKTADGMPTHIPAFLHAAPDSVWNEGWRLLQQYGPLLTLLFLCLYIWLVIKAASESRGRS</sequence>
<feature type="transmembrane region" description="Helical" evidence="1">
    <location>
        <begin position="384"/>
        <end position="401"/>
    </location>
</feature>
<dbReference type="AlphaFoldDB" id="A0A0D8BPV3"/>
<evidence type="ECO:0000313" key="4">
    <source>
        <dbReference type="Proteomes" id="UP000032522"/>
    </source>
</evidence>
<dbReference type="OrthoDB" id="1645614at2"/>
<feature type="transmembrane region" description="Helical" evidence="1">
    <location>
        <begin position="329"/>
        <end position="347"/>
    </location>
</feature>
<gene>
    <name evidence="3" type="primary">ylbJ</name>
    <name evidence="3" type="ORF">LG52_2027</name>
</gene>
<dbReference type="NCBIfam" id="TIGR02871">
    <property type="entry name" value="spore_ylbJ"/>
    <property type="match status" value="1"/>
</dbReference>
<comment type="caution">
    <text evidence="3">The sequence shown here is derived from an EMBL/GenBank/DDBJ whole genome shotgun (WGS) entry which is preliminary data.</text>
</comment>
<evidence type="ECO:0000259" key="2">
    <source>
        <dbReference type="Pfam" id="PF07670"/>
    </source>
</evidence>
<accession>A0A0D8BPV3</accession>
<feature type="transmembrane region" description="Helical" evidence="1">
    <location>
        <begin position="223"/>
        <end position="243"/>
    </location>
</feature>
<feature type="transmembrane region" description="Helical" evidence="1">
    <location>
        <begin position="51"/>
        <end position="74"/>
    </location>
</feature>
<reference evidence="3 4" key="1">
    <citation type="submission" date="2015-01" db="EMBL/GenBank/DDBJ databases">
        <authorList>
            <person name="Filippidou S."/>
            <person name="Jeanneret N."/>
            <person name="Russel-Delif L."/>
            <person name="Junier T."/>
            <person name="Wunderlin T."/>
            <person name="Molina V."/>
            <person name="Johnson S.L."/>
            <person name="Davenport K.W."/>
            <person name="Chain P.S."/>
            <person name="Dorador C."/>
            <person name="Junier P."/>
        </authorList>
    </citation>
    <scope>NUCLEOTIDE SEQUENCE [LARGE SCALE GENOMIC DNA]</scope>
    <source>
        <strain evidence="3 4">Et7/4</strain>
    </source>
</reference>
<feature type="transmembrane region" description="Helical" evidence="1">
    <location>
        <begin position="150"/>
        <end position="173"/>
    </location>
</feature>
<keyword evidence="1" id="KW-0812">Transmembrane</keyword>
<dbReference type="EMBL" id="JYBP01000003">
    <property type="protein sequence ID" value="KJE26170.1"/>
    <property type="molecule type" value="Genomic_DNA"/>
</dbReference>
<dbReference type="InterPro" id="IPR011642">
    <property type="entry name" value="Gate_dom"/>
</dbReference>
<name>A0A0D8BPV3_GEOKU</name>
<organism evidence="3 4">
    <name type="scientific">Geobacillus kaustophilus</name>
    <dbReference type="NCBI Taxonomy" id="1462"/>
    <lineage>
        <taxon>Bacteria</taxon>
        <taxon>Bacillati</taxon>
        <taxon>Bacillota</taxon>
        <taxon>Bacilli</taxon>
        <taxon>Bacillales</taxon>
        <taxon>Anoxybacillaceae</taxon>
        <taxon>Geobacillus</taxon>
        <taxon>Geobacillus thermoleovorans group</taxon>
    </lineage>
</organism>
<protein>
    <submittedName>
        <fullName evidence="3">Sporulation integral membrane protein YlbJ</fullName>
    </submittedName>
</protein>
<feature type="domain" description="Nucleoside transporter/FeoB GTPase Gate" evidence="2">
    <location>
        <begin position="223"/>
        <end position="319"/>
    </location>
</feature>
<evidence type="ECO:0000313" key="3">
    <source>
        <dbReference type="EMBL" id="KJE26170.1"/>
    </source>
</evidence>
<keyword evidence="1" id="KW-1133">Transmembrane helix</keyword>
<feature type="transmembrane region" description="Helical" evidence="1">
    <location>
        <begin position="81"/>
        <end position="100"/>
    </location>
</feature>
<keyword evidence="1" id="KW-0472">Membrane</keyword>
<dbReference type="Proteomes" id="UP000032522">
    <property type="component" value="Unassembled WGS sequence"/>
</dbReference>
<dbReference type="PATRIC" id="fig|1462.6.peg.2276"/>
<evidence type="ECO:0000256" key="1">
    <source>
        <dbReference type="SAM" id="Phobius"/>
    </source>
</evidence>